<protein>
    <submittedName>
        <fullName evidence="3">DUF1508 domain-containing protein</fullName>
    </submittedName>
</protein>
<dbReference type="InterPro" id="IPR010879">
    <property type="entry name" value="DUF1508"/>
</dbReference>
<evidence type="ECO:0000256" key="1">
    <source>
        <dbReference type="ARBA" id="ARBA00007576"/>
    </source>
</evidence>
<name>A0A411PMU9_9GAMM</name>
<sequence length="27" mass="2773">MSIKGANGQNILASEGHNTKISCDNGI</sequence>
<dbReference type="SUPFAM" id="SSF160113">
    <property type="entry name" value="YegP-like"/>
    <property type="match status" value="1"/>
</dbReference>
<organism evidence="3 4">
    <name type="scientific">Shewanella maritima</name>
    <dbReference type="NCBI Taxonomy" id="2520507"/>
    <lineage>
        <taxon>Bacteria</taxon>
        <taxon>Pseudomonadati</taxon>
        <taxon>Pseudomonadota</taxon>
        <taxon>Gammaproteobacteria</taxon>
        <taxon>Alteromonadales</taxon>
        <taxon>Shewanellaceae</taxon>
        <taxon>Shewanella</taxon>
    </lineage>
</organism>
<accession>A0A411PMU9</accession>
<dbReference type="AlphaFoldDB" id="A0A411PMU9"/>
<feature type="domain" description="DUF1508" evidence="2">
    <location>
        <begin position="4"/>
        <end position="27"/>
    </location>
</feature>
<keyword evidence="4" id="KW-1185">Reference proteome</keyword>
<dbReference type="InterPro" id="IPR036913">
    <property type="entry name" value="YegP-like_sf"/>
</dbReference>
<dbReference type="KEGG" id="smai:EXU30_07915"/>
<dbReference type="EMBL" id="CP036200">
    <property type="protein sequence ID" value="QBF84839.1"/>
    <property type="molecule type" value="Genomic_DNA"/>
</dbReference>
<evidence type="ECO:0000259" key="2">
    <source>
        <dbReference type="Pfam" id="PF07411"/>
    </source>
</evidence>
<dbReference type="Proteomes" id="UP000291106">
    <property type="component" value="Chromosome"/>
</dbReference>
<evidence type="ECO:0000313" key="4">
    <source>
        <dbReference type="Proteomes" id="UP000291106"/>
    </source>
</evidence>
<evidence type="ECO:0000313" key="3">
    <source>
        <dbReference type="EMBL" id="QBF84839.1"/>
    </source>
</evidence>
<gene>
    <name evidence="3" type="ORF">EXU30_07915</name>
</gene>
<reference evidence="3 4" key="1">
    <citation type="submission" date="2019-02" db="EMBL/GenBank/DDBJ databases">
        <title>Shewanella sp. D4-2 isolated from Dokdo Island.</title>
        <authorList>
            <person name="Baek K."/>
        </authorList>
    </citation>
    <scope>NUCLEOTIDE SEQUENCE [LARGE SCALE GENOMIC DNA]</scope>
    <source>
        <strain evidence="3 4">D4-2</strain>
    </source>
</reference>
<comment type="similarity">
    <text evidence="1">Belongs to the UPF0339 family. Duplicated subfamily.</text>
</comment>
<dbReference type="Gene3D" id="3.30.160.160">
    <property type="entry name" value="YegP-like"/>
    <property type="match status" value="1"/>
</dbReference>
<proteinExistence type="inferred from homology"/>
<dbReference type="Pfam" id="PF07411">
    <property type="entry name" value="DUF1508"/>
    <property type="match status" value="1"/>
</dbReference>